<dbReference type="EMBL" id="JAGQLM010000025">
    <property type="protein sequence ID" value="MCA9374811.1"/>
    <property type="molecule type" value="Genomic_DNA"/>
</dbReference>
<proteinExistence type="predicted"/>
<dbReference type="AlphaFoldDB" id="A0A955HYR3"/>
<evidence type="ECO:0000313" key="1">
    <source>
        <dbReference type="EMBL" id="MCA9374811.1"/>
    </source>
</evidence>
<gene>
    <name evidence="1" type="ORF">KC622_00610</name>
</gene>
<reference evidence="1" key="2">
    <citation type="journal article" date="2021" name="Microbiome">
        <title>Successional dynamics and alternative stable states in a saline activated sludge microbial community over 9 years.</title>
        <authorList>
            <person name="Wang Y."/>
            <person name="Ye J."/>
            <person name="Ju F."/>
            <person name="Liu L."/>
            <person name="Boyd J.A."/>
            <person name="Deng Y."/>
            <person name="Parks D.H."/>
            <person name="Jiang X."/>
            <person name="Yin X."/>
            <person name="Woodcroft B.J."/>
            <person name="Tyson G.W."/>
            <person name="Hugenholtz P."/>
            <person name="Polz M.F."/>
            <person name="Zhang T."/>
        </authorList>
    </citation>
    <scope>NUCLEOTIDE SEQUENCE</scope>
    <source>
        <strain evidence="1">HKST-UBA16</strain>
    </source>
</reference>
<evidence type="ECO:0000313" key="2">
    <source>
        <dbReference type="Proteomes" id="UP000748332"/>
    </source>
</evidence>
<reference evidence="1" key="1">
    <citation type="submission" date="2020-04" db="EMBL/GenBank/DDBJ databases">
        <authorList>
            <person name="Zhang T."/>
        </authorList>
    </citation>
    <scope>NUCLEOTIDE SEQUENCE</scope>
    <source>
        <strain evidence="1">HKST-UBA16</strain>
    </source>
</reference>
<name>A0A955HYR3_9BACT</name>
<sequence length="343" mass="36525">MTLLVGCKSGGGGSADGGSTDPGDTIICQDPEALNFGFEGICEYEPSGGPQTFSGWYTRDFLLDQPNLGEETLTDADSETIYSLDGKFAYGTTDSDWGDYFTGVKNPQCNKVGGYSFIGIQEGINDSDPLLIGVYVNSTTNQIEITPLGLNITCNMGFCNSSVENGATTTLQAECDSGIMKVNVSSELAHNENFGVFTYLYSVYTLISLDKIESDFTQSLGTYNGYILDGATLSTTYMLSQSTGWLYDFGWPSIGGATWDSPDRFAINFASAPTVNSANVFLGTDGFEVHSAKVFIKGMNDGSGGETLGVISILGDEHLLNPGGGDYVFRGAGGNKVFYSTRD</sequence>
<comment type="caution">
    <text evidence="1">The sequence shown here is derived from an EMBL/GenBank/DDBJ whole genome shotgun (WGS) entry which is preliminary data.</text>
</comment>
<dbReference type="Proteomes" id="UP000748332">
    <property type="component" value="Unassembled WGS sequence"/>
</dbReference>
<protein>
    <submittedName>
        <fullName evidence="1">Uncharacterized protein</fullName>
    </submittedName>
</protein>
<organism evidence="1 2">
    <name type="scientific">Candidatus Dojkabacteria bacterium</name>
    <dbReference type="NCBI Taxonomy" id="2099670"/>
    <lineage>
        <taxon>Bacteria</taxon>
        <taxon>Candidatus Dojkabacteria</taxon>
    </lineage>
</organism>
<accession>A0A955HYR3</accession>